<evidence type="ECO:0000256" key="3">
    <source>
        <dbReference type="ARBA" id="ARBA00022833"/>
    </source>
</evidence>
<keyword evidence="2 4" id="KW-0863">Zinc-finger</keyword>
<dbReference type="SUPFAM" id="SSF90229">
    <property type="entry name" value="CCCH zinc finger"/>
    <property type="match status" value="1"/>
</dbReference>
<evidence type="ECO:0000259" key="6">
    <source>
        <dbReference type="PROSITE" id="PS50103"/>
    </source>
</evidence>
<evidence type="ECO:0000313" key="8">
    <source>
        <dbReference type="Proteomes" id="UP001187315"/>
    </source>
</evidence>
<dbReference type="EMBL" id="JAVHJS010000007">
    <property type="protein sequence ID" value="KAK2852224.1"/>
    <property type="molecule type" value="Genomic_DNA"/>
</dbReference>
<gene>
    <name evidence="7" type="ORF">Q7C36_007425</name>
</gene>
<keyword evidence="1 4" id="KW-0479">Metal-binding</keyword>
<dbReference type="InterPro" id="IPR036855">
    <property type="entry name" value="Znf_CCCH_sf"/>
</dbReference>
<dbReference type="InterPro" id="IPR000571">
    <property type="entry name" value="Znf_CCCH"/>
</dbReference>
<protein>
    <recommendedName>
        <fullName evidence="6">C3H1-type domain-containing protein</fullName>
    </recommendedName>
</protein>
<dbReference type="Gene3D" id="4.10.1000.10">
    <property type="entry name" value="Zinc finger, CCCH-type"/>
    <property type="match status" value="1"/>
</dbReference>
<name>A0AA88SVS1_TACVA</name>
<dbReference type="Pfam" id="PF00642">
    <property type="entry name" value="zf-CCCH"/>
    <property type="match status" value="1"/>
</dbReference>
<keyword evidence="3 4" id="KW-0862">Zinc</keyword>
<keyword evidence="8" id="KW-1185">Reference proteome</keyword>
<evidence type="ECO:0000256" key="1">
    <source>
        <dbReference type="ARBA" id="ARBA00022723"/>
    </source>
</evidence>
<evidence type="ECO:0000313" key="7">
    <source>
        <dbReference type="EMBL" id="KAK2852224.1"/>
    </source>
</evidence>
<feature type="compositionally biased region" description="Acidic residues" evidence="5">
    <location>
        <begin position="50"/>
        <end position="60"/>
    </location>
</feature>
<dbReference type="GO" id="GO:0008270">
    <property type="term" value="F:zinc ion binding"/>
    <property type="evidence" value="ECO:0007669"/>
    <property type="project" value="UniProtKB-KW"/>
</dbReference>
<feature type="domain" description="C3H1-type" evidence="6">
    <location>
        <begin position="131"/>
        <end position="159"/>
    </location>
</feature>
<proteinExistence type="predicted"/>
<feature type="compositionally biased region" description="Polar residues" evidence="5">
    <location>
        <begin position="166"/>
        <end position="178"/>
    </location>
</feature>
<dbReference type="AlphaFoldDB" id="A0AA88SVS1"/>
<organism evidence="7 8">
    <name type="scientific">Tachysurus vachellii</name>
    <name type="common">Darkbarbel catfish</name>
    <name type="synonym">Pelteobagrus vachellii</name>
    <dbReference type="NCBI Taxonomy" id="175792"/>
    <lineage>
        <taxon>Eukaryota</taxon>
        <taxon>Metazoa</taxon>
        <taxon>Chordata</taxon>
        <taxon>Craniata</taxon>
        <taxon>Vertebrata</taxon>
        <taxon>Euteleostomi</taxon>
        <taxon>Actinopterygii</taxon>
        <taxon>Neopterygii</taxon>
        <taxon>Teleostei</taxon>
        <taxon>Ostariophysi</taxon>
        <taxon>Siluriformes</taxon>
        <taxon>Bagridae</taxon>
        <taxon>Tachysurus</taxon>
    </lineage>
</organism>
<feature type="region of interest" description="Disordered" evidence="5">
    <location>
        <begin position="1"/>
        <end position="84"/>
    </location>
</feature>
<accession>A0AA88SVS1</accession>
<evidence type="ECO:0000256" key="2">
    <source>
        <dbReference type="ARBA" id="ARBA00022771"/>
    </source>
</evidence>
<feature type="zinc finger region" description="C3H1-type" evidence="4">
    <location>
        <begin position="131"/>
        <end position="159"/>
    </location>
</feature>
<dbReference type="PROSITE" id="PS50103">
    <property type="entry name" value="ZF_C3H1"/>
    <property type="match status" value="1"/>
</dbReference>
<reference evidence="7" key="1">
    <citation type="submission" date="2023-08" db="EMBL/GenBank/DDBJ databases">
        <title>Pelteobagrus vachellii genome.</title>
        <authorList>
            <person name="Liu H."/>
        </authorList>
    </citation>
    <scope>NUCLEOTIDE SEQUENCE</scope>
    <source>
        <strain evidence="7">PRFRI_2022a</strain>
        <tissue evidence="7">Muscle</tissue>
    </source>
</reference>
<comment type="caution">
    <text evidence="7">The sequence shown here is derived from an EMBL/GenBank/DDBJ whole genome shotgun (WGS) entry which is preliminary data.</text>
</comment>
<evidence type="ECO:0000256" key="4">
    <source>
        <dbReference type="PROSITE-ProRule" id="PRU00723"/>
    </source>
</evidence>
<evidence type="ECO:0000256" key="5">
    <source>
        <dbReference type="SAM" id="MobiDB-lite"/>
    </source>
</evidence>
<dbReference type="SMART" id="SM00356">
    <property type="entry name" value="ZnF_C3H1"/>
    <property type="match status" value="1"/>
</dbReference>
<feature type="region of interest" description="Disordered" evidence="5">
    <location>
        <begin position="166"/>
        <end position="234"/>
    </location>
</feature>
<dbReference type="Proteomes" id="UP001187315">
    <property type="component" value="Unassembled WGS sequence"/>
</dbReference>
<sequence length="234" mass="25835">MNSLVGYRVSSDSEDEEGTQSRAAQNEENESKQKKSYNFLVESGSASSESEPDEEQEDEHDPVNDLSSPEHPVPPSVSSASNKLPSPALGRFCVPVGSSVFANPFKERAEQKLNVLQKHVPLTSHAQPSHIGGKRVCVAYRKNGRCRFGIRCKFAHDSDLQQNIAEPTDTDLNNTATHTPACRESAVESKQADEEDNQSRKKKHRVGVSDSLIPPKRALKQYAMQRENGSHSHT</sequence>